<feature type="region of interest" description="Disordered" evidence="1">
    <location>
        <begin position="1"/>
        <end position="51"/>
    </location>
</feature>
<dbReference type="EMBL" id="VSWC01000015">
    <property type="protein sequence ID" value="KAA1112673.1"/>
    <property type="molecule type" value="Genomic_DNA"/>
</dbReference>
<sequence length="114" mass="12375">MNSTANPAWLRVQPSSAPTLPLARKSRRTPIKTDGPVVYLGQSSDDPNLSQSHRIPLLAASLDEVSMDQPAGTNTHKIGLLLSTSLVRSQPPPSSSPMRPVPAHNKLLDFPYRE</sequence>
<proteinExistence type="predicted"/>
<feature type="region of interest" description="Disordered" evidence="1">
    <location>
        <begin position="85"/>
        <end position="114"/>
    </location>
</feature>
<dbReference type="Proteomes" id="UP000324748">
    <property type="component" value="Unassembled WGS sequence"/>
</dbReference>
<comment type="caution">
    <text evidence="2">The sequence shown here is derived from an EMBL/GenBank/DDBJ whole genome shotgun (WGS) entry which is preliminary data.</text>
</comment>
<gene>
    <name evidence="2" type="ORF">PGT21_005858</name>
</gene>
<feature type="compositionally biased region" description="Polar residues" evidence="1">
    <location>
        <begin position="41"/>
        <end position="51"/>
    </location>
</feature>
<protein>
    <submittedName>
        <fullName evidence="2">Uncharacterized protein</fullName>
    </submittedName>
</protein>
<dbReference type="AlphaFoldDB" id="A0A5B0QI27"/>
<name>A0A5B0QI27_PUCGR</name>
<accession>A0A5B0QI27</accession>
<keyword evidence="3" id="KW-1185">Reference proteome</keyword>
<evidence type="ECO:0000313" key="3">
    <source>
        <dbReference type="Proteomes" id="UP000324748"/>
    </source>
</evidence>
<organism evidence="2 3">
    <name type="scientific">Puccinia graminis f. sp. tritici</name>
    <dbReference type="NCBI Taxonomy" id="56615"/>
    <lineage>
        <taxon>Eukaryota</taxon>
        <taxon>Fungi</taxon>
        <taxon>Dikarya</taxon>
        <taxon>Basidiomycota</taxon>
        <taxon>Pucciniomycotina</taxon>
        <taxon>Pucciniomycetes</taxon>
        <taxon>Pucciniales</taxon>
        <taxon>Pucciniaceae</taxon>
        <taxon>Puccinia</taxon>
    </lineage>
</organism>
<evidence type="ECO:0000256" key="1">
    <source>
        <dbReference type="SAM" id="MobiDB-lite"/>
    </source>
</evidence>
<reference evidence="2 3" key="1">
    <citation type="submission" date="2019-05" db="EMBL/GenBank/DDBJ databases">
        <title>Emergence of the Ug99 lineage of the wheat stem rust pathogen through somatic hybridization.</title>
        <authorList>
            <person name="Li F."/>
            <person name="Upadhyaya N.M."/>
            <person name="Sperschneider J."/>
            <person name="Matny O."/>
            <person name="Nguyen-Phuc H."/>
            <person name="Mago R."/>
            <person name="Raley C."/>
            <person name="Miller M.E."/>
            <person name="Silverstein K.A.T."/>
            <person name="Henningsen E."/>
            <person name="Hirsch C.D."/>
            <person name="Visser B."/>
            <person name="Pretorius Z.A."/>
            <person name="Steffenson B.J."/>
            <person name="Schwessinger B."/>
            <person name="Dodds P.N."/>
            <person name="Figueroa M."/>
        </authorList>
    </citation>
    <scope>NUCLEOTIDE SEQUENCE [LARGE SCALE GENOMIC DNA]</scope>
    <source>
        <strain evidence="2">21-0</strain>
    </source>
</reference>
<evidence type="ECO:0000313" key="2">
    <source>
        <dbReference type="EMBL" id="KAA1112673.1"/>
    </source>
</evidence>